<feature type="domain" description="SWR1-complex protein 3" evidence="2">
    <location>
        <begin position="56"/>
        <end position="151"/>
    </location>
</feature>
<proteinExistence type="predicted"/>
<dbReference type="InterPro" id="IPR037651">
    <property type="entry name" value="Swc3"/>
</dbReference>
<keyword evidence="4" id="KW-1185">Reference proteome</keyword>
<protein>
    <recommendedName>
        <fullName evidence="2">SWR1-complex protein 3 domain-containing protein</fullName>
    </recommendedName>
</protein>
<evidence type="ECO:0000313" key="4">
    <source>
        <dbReference type="Proteomes" id="UP000443090"/>
    </source>
</evidence>
<name>A0A8H8UAQ7_9HELO</name>
<dbReference type="InterPro" id="IPR057558">
    <property type="entry name" value="Swc3_dom"/>
</dbReference>
<feature type="compositionally biased region" description="Basic and acidic residues" evidence="1">
    <location>
        <begin position="306"/>
        <end position="318"/>
    </location>
</feature>
<feature type="region of interest" description="Disordered" evidence="1">
    <location>
        <begin position="168"/>
        <end position="289"/>
    </location>
</feature>
<dbReference type="GO" id="GO:0000812">
    <property type="term" value="C:Swr1 complex"/>
    <property type="evidence" value="ECO:0007669"/>
    <property type="project" value="InterPro"/>
</dbReference>
<dbReference type="OrthoDB" id="5338195at2759"/>
<feature type="region of interest" description="Disordered" evidence="1">
    <location>
        <begin position="306"/>
        <end position="394"/>
    </location>
</feature>
<comment type="caution">
    <text evidence="3">The sequence shown here is derived from an EMBL/GenBank/DDBJ whole genome shotgun (WGS) entry which is preliminary data.</text>
</comment>
<feature type="compositionally biased region" description="Basic and acidic residues" evidence="1">
    <location>
        <begin position="507"/>
        <end position="520"/>
    </location>
</feature>
<evidence type="ECO:0000313" key="3">
    <source>
        <dbReference type="EMBL" id="TVY37776.1"/>
    </source>
</evidence>
<dbReference type="PANTHER" id="PTHR28108">
    <property type="entry name" value="SWR1-COMPLEX PROTEIN 3"/>
    <property type="match status" value="1"/>
</dbReference>
<feature type="compositionally biased region" description="Pro residues" evidence="1">
    <location>
        <begin position="178"/>
        <end position="191"/>
    </location>
</feature>
<dbReference type="Proteomes" id="UP000443090">
    <property type="component" value="Unassembled WGS sequence"/>
</dbReference>
<feature type="compositionally biased region" description="Polar residues" evidence="1">
    <location>
        <begin position="221"/>
        <end position="239"/>
    </location>
</feature>
<feature type="region of interest" description="Disordered" evidence="1">
    <location>
        <begin position="1"/>
        <end position="66"/>
    </location>
</feature>
<reference evidence="3 4" key="1">
    <citation type="submission" date="2018-05" db="EMBL/GenBank/DDBJ databases">
        <title>Genome sequencing and assembly of the regulated plant pathogen Lachnellula willkommii and related sister species for the development of diagnostic species identification markers.</title>
        <authorList>
            <person name="Giroux E."/>
            <person name="Bilodeau G."/>
        </authorList>
    </citation>
    <scope>NUCLEOTIDE SEQUENCE [LARGE SCALE GENOMIC DNA]</scope>
    <source>
        <strain evidence="3 4">CBS 160.35</strain>
    </source>
</reference>
<feature type="compositionally biased region" description="Pro residues" evidence="1">
    <location>
        <begin position="352"/>
        <end position="364"/>
    </location>
</feature>
<sequence>MERKRKLPARGARAEPASKKRVPAGTPDEARQTLTPAPSIPPPVQEESLPKSIAPGKPLPTLEVPQPENLSSKAFQTVSESGVLTDSLHRSRQKWLSEGIFEKFWTKPVKKKGVPEQPPNNPPKDCMTKLGSCTITVEPHIFEATMYAIKEPAAHPAVPPVTQQPMYRPIIQYGPPNGIMPPPPPVPPPTPAKQFPVQPAPQASPGTHDTPMKTESPPPSDTNSQAPLQPNGVSQTLPNGQALAQLPPPNAPQNNPPTPNIPAPAEPADKSKDPVIQMLAERASTDPDLKALMRIVANGQASADELKRFQSHIDDLTRLQKSRQAPSQPPPPTKQPPPPPPAVPKVNGQPQARPPAQSPTPAPPLAVRNPAPAPSPAPSYQSQPQALRSKGPLPSKPDISGVVFEFTGGTGDRYLFPRFSILEYLPQGQVIASFLIVRKGSTSDSPTYDPALDYYQPITIRLYAHQGRQLEALQKIVAPADEVRRYMDDIMDNMTRAEYVLLAMRLPKETDQPSPEKESSAENVEQLDNQVLWATTNPTPVAVVKPAKRLLTEEEKYQTFITSVAAAPT</sequence>
<dbReference type="Pfam" id="PF24707">
    <property type="entry name" value="Swc3"/>
    <property type="match status" value="1"/>
</dbReference>
<feature type="region of interest" description="Disordered" evidence="1">
    <location>
        <begin position="507"/>
        <end position="527"/>
    </location>
</feature>
<dbReference type="EMBL" id="QGMI01000675">
    <property type="protein sequence ID" value="TVY37776.1"/>
    <property type="molecule type" value="Genomic_DNA"/>
</dbReference>
<organism evidence="3 4">
    <name type="scientific">Lachnellula occidentalis</name>
    <dbReference type="NCBI Taxonomy" id="215460"/>
    <lineage>
        <taxon>Eukaryota</taxon>
        <taxon>Fungi</taxon>
        <taxon>Dikarya</taxon>
        <taxon>Ascomycota</taxon>
        <taxon>Pezizomycotina</taxon>
        <taxon>Leotiomycetes</taxon>
        <taxon>Helotiales</taxon>
        <taxon>Lachnaceae</taxon>
        <taxon>Lachnellula</taxon>
    </lineage>
</organism>
<gene>
    <name evidence="3" type="ORF">LOCC1_G006246</name>
</gene>
<evidence type="ECO:0000259" key="2">
    <source>
        <dbReference type="Pfam" id="PF24707"/>
    </source>
</evidence>
<feature type="compositionally biased region" description="Pro residues" evidence="1">
    <location>
        <begin position="327"/>
        <end position="343"/>
    </location>
</feature>
<dbReference type="GO" id="GO:0140849">
    <property type="term" value="F:ATP-dependent H2AZ histone chaperone activity"/>
    <property type="evidence" value="ECO:0007669"/>
    <property type="project" value="InterPro"/>
</dbReference>
<feature type="compositionally biased region" description="Pro residues" evidence="1">
    <location>
        <begin position="246"/>
        <end position="265"/>
    </location>
</feature>
<accession>A0A8H8UAQ7</accession>
<dbReference type="AlphaFoldDB" id="A0A8H8UAQ7"/>
<dbReference type="PANTHER" id="PTHR28108:SF1">
    <property type="entry name" value="SWR1-COMPLEX PROTEIN 3"/>
    <property type="match status" value="1"/>
</dbReference>
<evidence type="ECO:0000256" key="1">
    <source>
        <dbReference type="SAM" id="MobiDB-lite"/>
    </source>
</evidence>